<dbReference type="EMBL" id="KN831948">
    <property type="protein sequence ID" value="KIO12092.1"/>
    <property type="molecule type" value="Genomic_DNA"/>
</dbReference>
<dbReference type="OrthoDB" id="2707427at2759"/>
<protein>
    <submittedName>
        <fullName evidence="1">Uncharacterized protein</fullName>
    </submittedName>
</protein>
<sequence length="173" mass="19264">MKNGYLKCHLTNGSNGLLQAVDQTHSAKELFKVYHNNMALSVYKDYLPFISHFFEQPCKKSLVENLMAPRLPCFIAHSSGTSGGAMKHFPKYCHLNHMSMSTSEVMKMSNPMSKSRGQNCIMYSLGSQQVMALLDEDGNMDGQIPVCLMTSDIIQVSNNMVCCVNKADFSSMC</sequence>
<dbReference type="Proteomes" id="UP000054217">
    <property type="component" value="Unassembled WGS sequence"/>
</dbReference>
<accession>A0A0C3KRB6</accession>
<evidence type="ECO:0000313" key="2">
    <source>
        <dbReference type="Proteomes" id="UP000054217"/>
    </source>
</evidence>
<reference evidence="1 2" key="1">
    <citation type="submission" date="2014-04" db="EMBL/GenBank/DDBJ databases">
        <authorList>
            <consortium name="DOE Joint Genome Institute"/>
            <person name="Kuo A."/>
            <person name="Kohler A."/>
            <person name="Costa M.D."/>
            <person name="Nagy L.G."/>
            <person name="Floudas D."/>
            <person name="Copeland A."/>
            <person name="Barry K.W."/>
            <person name="Cichocki N."/>
            <person name="Veneault-Fourrey C."/>
            <person name="LaButti K."/>
            <person name="Lindquist E.A."/>
            <person name="Lipzen A."/>
            <person name="Lundell T."/>
            <person name="Morin E."/>
            <person name="Murat C."/>
            <person name="Sun H."/>
            <person name="Tunlid A."/>
            <person name="Henrissat B."/>
            <person name="Grigoriev I.V."/>
            <person name="Hibbett D.S."/>
            <person name="Martin F."/>
            <person name="Nordberg H.P."/>
            <person name="Cantor M.N."/>
            <person name="Hua S.X."/>
        </authorList>
    </citation>
    <scope>NUCLEOTIDE SEQUENCE [LARGE SCALE GENOMIC DNA]</scope>
    <source>
        <strain evidence="1 2">Marx 270</strain>
    </source>
</reference>
<gene>
    <name evidence="1" type="ORF">M404DRAFT_962577</name>
</gene>
<evidence type="ECO:0000313" key="1">
    <source>
        <dbReference type="EMBL" id="KIO12092.1"/>
    </source>
</evidence>
<organism evidence="1 2">
    <name type="scientific">Pisolithus tinctorius Marx 270</name>
    <dbReference type="NCBI Taxonomy" id="870435"/>
    <lineage>
        <taxon>Eukaryota</taxon>
        <taxon>Fungi</taxon>
        <taxon>Dikarya</taxon>
        <taxon>Basidiomycota</taxon>
        <taxon>Agaricomycotina</taxon>
        <taxon>Agaricomycetes</taxon>
        <taxon>Agaricomycetidae</taxon>
        <taxon>Boletales</taxon>
        <taxon>Sclerodermatineae</taxon>
        <taxon>Pisolithaceae</taxon>
        <taxon>Pisolithus</taxon>
    </lineage>
</organism>
<proteinExistence type="predicted"/>
<dbReference type="InParanoid" id="A0A0C3KRB6"/>
<dbReference type="HOGENOM" id="CLU_1548248_0_0_1"/>
<keyword evidence="2" id="KW-1185">Reference proteome</keyword>
<dbReference type="AlphaFoldDB" id="A0A0C3KRB6"/>
<name>A0A0C3KRB6_PISTI</name>
<reference evidence="2" key="2">
    <citation type="submission" date="2015-01" db="EMBL/GenBank/DDBJ databases">
        <title>Evolutionary Origins and Diversification of the Mycorrhizal Mutualists.</title>
        <authorList>
            <consortium name="DOE Joint Genome Institute"/>
            <consortium name="Mycorrhizal Genomics Consortium"/>
            <person name="Kohler A."/>
            <person name="Kuo A."/>
            <person name="Nagy L.G."/>
            <person name="Floudas D."/>
            <person name="Copeland A."/>
            <person name="Barry K.W."/>
            <person name="Cichocki N."/>
            <person name="Veneault-Fourrey C."/>
            <person name="LaButti K."/>
            <person name="Lindquist E.A."/>
            <person name="Lipzen A."/>
            <person name="Lundell T."/>
            <person name="Morin E."/>
            <person name="Murat C."/>
            <person name="Riley R."/>
            <person name="Ohm R."/>
            <person name="Sun H."/>
            <person name="Tunlid A."/>
            <person name="Henrissat B."/>
            <person name="Grigoriev I.V."/>
            <person name="Hibbett D.S."/>
            <person name="Martin F."/>
        </authorList>
    </citation>
    <scope>NUCLEOTIDE SEQUENCE [LARGE SCALE GENOMIC DNA]</scope>
    <source>
        <strain evidence="2">Marx 270</strain>
    </source>
</reference>